<comment type="caution">
    <text evidence="10">The sequence shown here is derived from an EMBL/GenBank/DDBJ whole genome shotgun (WGS) entry which is preliminary data.</text>
</comment>
<dbReference type="InterPro" id="IPR000873">
    <property type="entry name" value="AMP-dep_synth/lig_dom"/>
</dbReference>
<proteinExistence type="predicted"/>
<dbReference type="EMBL" id="VLTJ01000039">
    <property type="protein sequence ID" value="TSH90639.1"/>
    <property type="molecule type" value="Genomic_DNA"/>
</dbReference>
<keyword evidence="11" id="KW-1185">Reference proteome</keyword>
<feature type="domain" description="AMP-dependent synthetase/ligase" evidence="8">
    <location>
        <begin position="26"/>
        <end position="408"/>
    </location>
</feature>
<dbReference type="GO" id="GO:0016020">
    <property type="term" value="C:membrane"/>
    <property type="evidence" value="ECO:0007669"/>
    <property type="project" value="UniProtKB-SubCell"/>
</dbReference>
<dbReference type="Pfam" id="PF00501">
    <property type="entry name" value="AMP-binding"/>
    <property type="match status" value="1"/>
</dbReference>
<evidence type="ECO:0000259" key="8">
    <source>
        <dbReference type="Pfam" id="PF00501"/>
    </source>
</evidence>
<dbReference type="AlphaFoldDB" id="A0A556ACN1"/>
<dbReference type="PROSITE" id="PS00455">
    <property type="entry name" value="AMP_BINDING"/>
    <property type="match status" value="1"/>
</dbReference>
<protein>
    <recommendedName>
        <fullName evidence="6">Long-chain-fatty-acid--CoA ligase</fullName>
        <ecNumber evidence="5">6.2.1.3</ecNumber>
    </recommendedName>
    <alternativeName>
        <fullName evidence="7">Long-chain acyl-CoA synthetase</fullName>
    </alternativeName>
</protein>
<evidence type="ECO:0000256" key="1">
    <source>
        <dbReference type="ARBA" id="ARBA00004170"/>
    </source>
</evidence>
<evidence type="ECO:0000256" key="3">
    <source>
        <dbReference type="ARBA" id="ARBA00022598"/>
    </source>
</evidence>
<dbReference type="InterPro" id="IPR020845">
    <property type="entry name" value="AMP-binding_CS"/>
</dbReference>
<evidence type="ECO:0000259" key="9">
    <source>
        <dbReference type="Pfam" id="PF13193"/>
    </source>
</evidence>
<keyword evidence="3" id="KW-0436">Ligase</keyword>
<dbReference type="InterPro" id="IPR050237">
    <property type="entry name" value="ATP-dep_AMP-bd_enzyme"/>
</dbReference>
<evidence type="ECO:0000256" key="4">
    <source>
        <dbReference type="ARBA" id="ARBA00023136"/>
    </source>
</evidence>
<dbReference type="Pfam" id="PF13193">
    <property type="entry name" value="AMP-binding_C"/>
    <property type="match status" value="1"/>
</dbReference>
<dbReference type="Proteomes" id="UP000318405">
    <property type="component" value="Unassembled WGS sequence"/>
</dbReference>
<keyword evidence="4" id="KW-0472">Membrane</keyword>
<dbReference type="GO" id="GO:0004467">
    <property type="term" value="F:long-chain fatty acid-CoA ligase activity"/>
    <property type="evidence" value="ECO:0007669"/>
    <property type="project" value="UniProtKB-EC"/>
</dbReference>
<feature type="domain" description="AMP-binding enzyme C-terminal" evidence="9">
    <location>
        <begin position="459"/>
        <end position="529"/>
    </location>
</feature>
<comment type="pathway">
    <text evidence="2">Lipid metabolism; fatty acid beta-oxidation.</text>
</comment>
<dbReference type="PANTHER" id="PTHR43767">
    <property type="entry name" value="LONG-CHAIN-FATTY-ACID--COA LIGASE"/>
    <property type="match status" value="1"/>
</dbReference>
<evidence type="ECO:0000313" key="11">
    <source>
        <dbReference type="Proteomes" id="UP000318405"/>
    </source>
</evidence>
<sequence>MKESPPSTGTQASIPAALTLAEQLLARNLQTRPHALAFVGDGLRMDYAGFGRLVDETEQWLAARGVGRGDVIAVWLVNRVEWLALWFALARRGAALMAVNTRYRAHELEHILETSRARMLVLQLNFRKIDFPAVLESVGQQAAAALDCVAVLDPPENMPGTVLGKPAVAWTPGRTAAGASAGMRHAESPAGAADPDLPSILFTTSGTTSKPKLVVHTQRTITLHSQRVAAAYGIAADDAVLLAMLPFCGVFGFNGALAAFCTGRPVVMLDVFDSTTAARLLAEHAVTHTFGSDEMYRRILDHVEAQRPFPAARVFGYAAFQPGFETYAAAAWERSVPLTGLYGSSEVQALFALQPHSLAVGERVRGGGAPASPDARVRVRDTESGALLPPGESGMLEIAAPTNFVGYLRDDAATRAAIDDEGYFRTGDIGYLRADGTFVYQTRQGDAIRLAGFLVNPAEIEDALEQQPGVASAQVVAVEIDRRTVPVAYIIPTAGAQPDADTIRADLAGKLASFKVPARIWRIDSFPVAESSNGTKVQRARLRQMAQERLAEEDRP</sequence>
<dbReference type="InterPro" id="IPR025110">
    <property type="entry name" value="AMP-bd_C"/>
</dbReference>
<dbReference type="CDD" id="cd04433">
    <property type="entry name" value="AFD_class_I"/>
    <property type="match status" value="1"/>
</dbReference>
<reference evidence="10 11" key="1">
    <citation type="submission" date="2019-07" db="EMBL/GenBank/DDBJ databases">
        <title>Qingshengfaniella alkalisoli gen. nov., sp. nov., isolated from saline soil.</title>
        <authorList>
            <person name="Xu L."/>
            <person name="Huang X.-X."/>
            <person name="Sun J.-Q."/>
        </authorList>
    </citation>
    <scope>NUCLEOTIDE SEQUENCE [LARGE SCALE GENOMIC DNA]</scope>
    <source>
        <strain evidence="10 11">DSM 27279</strain>
    </source>
</reference>
<evidence type="ECO:0000256" key="7">
    <source>
        <dbReference type="ARBA" id="ARBA00042773"/>
    </source>
</evidence>
<dbReference type="PANTHER" id="PTHR43767:SF8">
    <property type="entry name" value="LONG-CHAIN-FATTY-ACID--COA LIGASE"/>
    <property type="match status" value="1"/>
</dbReference>
<dbReference type="Gene3D" id="3.40.50.12780">
    <property type="entry name" value="N-terminal domain of ligase-like"/>
    <property type="match status" value="1"/>
</dbReference>
<dbReference type="RefSeq" id="WP_143950556.1">
    <property type="nucleotide sequence ID" value="NZ_BAABMB010000003.1"/>
</dbReference>
<dbReference type="Gene3D" id="3.30.300.30">
    <property type="match status" value="1"/>
</dbReference>
<accession>A0A556ACN1</accession>
<dbReference type="InterPro" id="IPR045851">
    <property type="entry name" value="AMP-bd_C_sf"/>
</dbReference>
<gene>
    <name evidence="10" type="ORF">FOZ76_22835</name>
</gene>
<evidence type="ECO:0000256" key="6">
    <source>
        <dbReference type="ARBA" id="ARBA00039545"/>
    </source>
</evidence>
<evidence type="ECO:0000256" key="5">
    <source>
        <dbReference type="ARBA" id="ARBA00026121"/>
    </source>
</evidence>
<evidence type="ECO:0000256" key="2">
    <source>
        <dbReference type="ARBA" id="ARBA00005005"/>
    </source>
</evidence>
<evidence type="ECO:0000313" key="10">
    <source>
        <dbReference type="EMBL" id="TSH90639.1"/>
    </source>
</evidence>
<dbReference type="EC" id="6.2.1.3" evidence="5"/>
<dbReference type="InterPro" id="IPR042099">
    <property type="entry name" value="ANL_N_sf"/>
</dbReference>
<name>A0A556ACN1_9BURK</name>
<dbReference type="SUPFAM" id="SSF56801">
    <property type="entry name" value="Acetyl-CoA synthetase-like"/>
    <property type="match status" value="1"/>
</dbReference>
<dbReference type="OrthoDB" id="8185589at2"/>
<organism evidence="10 11">
    <name type="scientific">Verticiella sediminum</name>
    <dbReference type="NCBI Taxonomy" id="1247510"/>
    <lineage>
        <taxon>Bacteria</taxon>
        <taxon>Pseudomonadati</taxon>
        <taxon>Pseudomonadota</taxon>
        <taxon>Betaproteobacteria</taxon>
        <taxon>Burkholderiales</taxon>
        <taxon>Alcaligenaceae</taxon>
        <taxon>Verticiella</taxon>
    </lineage>
</organism>
<comment type="subcellular location">
    <subcellularLocation>
        <location evidence="1">Membrane</location>
        <topology evidence="1">Peripheral membrane protein</topology>
    </subcellularLocation>
</comment>